<dbReference type="PANTHER" id="PTHR38479:SF2">
    <property type="entry name" value="WINGED HELIX DNA-BINDING DOMAIN-CONTAINING PROTEIN"/>
    <property type="match status" value="1"/>
</dbReference>
<proteinExistence type="predicted"/>
<gene>
    <name evidence="1" type="ORF">JOE57_001394</name>
</gene>
<reference evidence="1 2" key="1">
    <citation type="submission" date="2021-01" db="EMBL/GenBank/DDBJ databases">
        <title>Sequencing the genomes of 1000 actinobacteria strains.</title>
        <authorList>
            <person name="Klenk H.-P."/>
        </authorList>
    </citation>
    <scope>NUCLEOTIDE SEQUENCE [LARGE SCALE GENOMIC DNA]</scope>
    <source>
        <strain evidence="1 2">DSM 18662</strain>
    </source>
</reference>
<evidence type="ECO:0000313" key="2">
    <source>
        <dbReference type="Proteomes" id="UP000704762"/>
    </source>
</evidence>
<sequence length="386" mass="42075">MAVLKVSRAALLRYRLHAQQLDRALDPVREITDASVLDLGVQFSGNESASWSLVSRGVSVPTPAALNSAPGVALAWTLRGAPHFYRRADLADVQVATSPFSEADAGKRIYDANRPLKAAGIPALAALTAVAAEMRALVRQPMGKGELSSRLAEIMPAEYLRFCRPCNATHLYEMPFRLAALHAGLELEPGTSPPVLRRIPGWPKRQVGPATDPLVAATHIQPIRAYLRLFGPATPQQVAAFLDAPVADIRRHWPADTVDILLDTRSSTSSALVESLPLLTAPPGDDQGQVRLLNGYDLFMQCRDRELLVPDPARHKELWPVLGRPGVMLLGAEVIGSWRPKASGSRFTLRVTHWTRPTREVLAALEGQAELLARHRGQRFDGLVDG</sequence>
<organism evidence="1 2">
    <name type="scientific">Microlunatus panaciterrae</name>
    <dbReference type="NCBI Taxonomy" id="400768"/>
    <lineage>
        <taxon>Bacteria</taxon>
        <taxon>Bacillati</taxon>
        <taxon>Actinomycetota</taxon>
        <taxon>Actinomycetes</taxon>
        <taxon>Propionibacteriales</taxon>
        <taxon>Propionibacteriaceae</taxon>
        <taxon>Microlunatus</taxon>
    </lineage>
</organism>
<keyword evidence="2" id="KW-1185">Reference proteome</keyword>
<evidence type="ECO:0008006" key="3">
    <source>
        <dbReference type="Google" id="ProtNLM"/>
    </source>
</evidence>
<dbReference type="PANTHER" id="PTHR38479">
    <property type="entry name" value="LMO0824 PROTEIN"/>
    <property type="match status" value="1"/>
</dbReference>
<dbReference type="EMBL" id="JAFBCF010000001">
    <property type="protein sequence ID" value="MBM7798473.1"/>
    <property type="molecule type" value="Genomic_DNA"/>
</dbReference>
<dbReference type="InterPro" id="IPR009351">
    <property type="entry name" value="AlkZ-like"/>
</dbReference>
<name>A0ABS2RIC8_9ACTN</name>
<comment type="caution">
    <text evidence="1">The sequence shown here is derived from an EMBL/GenBank/DDBJ whole genome shotgun (WGS) entry which is preliminary data.</text>
</comment>
<dbReference type="Proteomes" id="UP000704762">
    <property type="component" value="Unassembled WGS sequence"/>
</dbReference>
<evidence type="ECO:0000313" key="1">
    <source>
        <dbReference type="EMBL" id="MBM7798473.1"/>
    </source>
</evidence>
<protein>
    <recommendedName>
        <fullName evidence="3">Winged helix DNA-binding domain-containing protein</fullName>
    </recommendedName>
</protein>
<accession>A0ABS2RIC8</accession>
<dbReference type="Pfam" id="PF06224">
    <property type="entry name" value="AlkZ-like"/>
    <property type="match status" value="1"/>
</dbReference>
<dbReference type="RefSeq" id="WP_204917007.1">
    <property type="nucleotide sequence ID" value="NZ_BAAAQP010000008.1"/>
</dbReference>